<protein>
    <recommendedName>
        <fullName evidence="4">Cytochrome B</fullName>
    </recommendedName>
</protein>
<keyword evidence="1" id="KW-0812">Transmembrane</keyword>
<evidence type="ECO:0008006" key="4">
    <source>
        <dbReference type="Google" id="ProtNLM"/>
    </source>
</evidence>
<dbReference type="RefSeq" id="WP_114004241.1">
    <property type="nucleotide sequence ID" value="NZ_QGDC01000002.1"/>
</dbReference>
<dbReference type="EMBL" id="QGDC01000002">
    <property type="protein sequence ID" value="RCH56204.1"/>
    <property type="molecule type" value="Genomic_DNA"/>
</dbReference>
<evidence type="ECO:0000313" key="2">
    <source>
        <dbReference type="EMBL" id="RCH56204.1"/>
    </source>
</evidence>
<feature type="transmembrane region" description="Helical" evidence="1">
    <location>
        <begin position="121"/>
        <end position="141"/>
    </location>
</feature>
<organism evidence="2 3">
    <name type="scientific">Mucilaginibacter hurinus</name>
    <dbReference type="NCBI Taxonomy" id="2201324"/>
    <lineage>
        <taxon>Bacteria</taxon>
        <taxon>Pseudomonadati</taxon>
        <taxon>Bacteroidota</taxon>
        <taxon>Sphingobacteriia</taxon>
        <taxon>Sphingobacteriales</taxon>
        <taxon>Sphingobacteriaceae</taxon>
        <taxon>Mucilaginibacter</taxon>
    </lineage>
</organism>
<name>A0A367GRY0_9SPHI</name>
<accession>A0A367GRY0</accession>
<keyword evidence="1" id="KW-0472">Membrane</keyword>
<evidence type="ECO:0000313" key="3">
    <source>
        <dbReference type="Proteomes" id="UP000253209"/>
    </source>
</evidence>
<proteinExistence type="predicted"/>
<feature type="transmembrane region" description="Helical" evidence="1">
    <location>
        <begin position="86"/>
        <end position="109"/>
    </location>
</feature>
<evidence type="ECO:0000256" key="1">
    <source>
        <dbReference type="SAM" id="Phobius"/>
    </source>
</evidence>
<feature type="transmembrane region" description="Helical" evidence="1">
    <location>
        <begin position="12"/>
        <end position="32"/>
    </location>
</feature>
<dbReference type="OrthoDB" id="329514at2"/>
<gene>
    <name evidence="2" type="ORF">DJ568_05570</name>
</gene>
<comment type="caution">
    <text evidence="2">The sequence shown here is derived from an EMBL/GenBank/DDBJ whole genome shotgun (WGS) entry which is preliminary data.</text>
</comment>
<dbReference type="AlphaFoldDB" id="A0A367GRY0"/>
<sequence length="153" mass="17624">MYNFLLSTHSLFRWLVVISLSTSIFIACIGLVKNRPFTRVANAFRHWTATIAHLQLVIGTLLYFQSPLVMANKWPVSNELINQQDFFRYFHAAMMFTAVIIITIGSAKAKREAADSDRYRTMLRWFCIALLLIIIAIPWPFSPLAARPLGRLY</sequence>
<keyword evidence="3" id="KW-1185">Reference proteome</keyword>
<reference evidence="2 3" key="1">
    <citation type="submission" date="2018-05" db="EMBL/GenBank/DDBJ databases">
        <title>Mucilaginibacter hurinus sp. nov., isolated from briquette warehouse soil.</title>
        <authorList>
            <person name="Choi L."/>
        </authorList>
    </citation>
    <scope>NUCLEOTIDE SEQUENCE [LARGE SCALE GENOMIC DNA]</scope>
    <source>
        <strain evidence="2 3">ZR32</strain>
    </source>
</reference>
<dbReference type="Proteomes" id="UP000253209">
    <property type="component" value="Unassembled WGS sequence"/>
</dbReference>
<feature type="transmembrane region" description="Helical" evidence="1">
    <location>
        <begin position="44"/>
        <end position="66"/>
    </location>
</feature>
<keyword evidence="1" id="KW-1133">Transmembrane helix</keyword>